<sequence>MSRKIGARDEENAPLLGESSHAAAGPSNNYYSGRIYDPALDEELHQSSRGPGPFARALKLFVPLGVVLALLFLMVTLLRVDELQEEITKVPQVKIEGVSLAGMTTEGLDVRIRGQNTMDYSIVKGSVRSRVVKLGARIVNKLKISDRSRVKVYFENADDEYLRAVNAQIPPIDVNISPGEATDFDFVTKLYNFGSPYLMGSIAEQLLSKEPLKFRGIGQVALSKGFLNLGVFPVEIDEIVASPGGKDDSGDMRLKIGGLNLQNRDKALDISTYVEADYNYPVEAEIPELNWNVNIPGCNDGESLMICRGQTAKTQLIPYSSVNVSVLSNLRTVSEKLKTPCAVGKKSPLDRFISRYFEGKGNNIVITGADHQPEHVPEWLGNTLQGIEFTFEFGGKNKDDEIIKDIAFRDFRLHMFQSNQNPRVSAVVTVTIQTPEQIAIGSDVPLSVLNAKGLANLFSKQHQKFAEINIPDWVKCTTTVKDDNTYLVEFAIKSSPVNVTNEAVFSTVMRQVVFSGSAPVRIESLIDAQVHTPVGIFELTEISANGNTEIKRDQ</sequence>
<dbReference type="Pfam" id="PF22786">
    <property type="entry name" value="Tag1_C"/>
    <property type="match status" value="1"/>
</dbReference>
<protein>
    <recommendedName>
        <fullName evidence="3">Tag1 C-terminal domain-containing protein</fullName>
    </recommendedName>
</protein>
<accession>A0A642VD83</accession>
<feature type="region of interest" description="Disordered" evidence="1">
    <location>
        <begin position="1"/>
        <end position="21"/>
    </location>
</feature>
<feature type="compositionally biased region" description="Basic and acidic residues" evidence="1">
    <location>
        <begin position="1"/>
        <end position="11"/>
    </location>
</feature>
<proteinExistence type="predicted"/>
<evidence type="ECO:0000256" key="2">
    <source>
        <dbReference type="SAM" id="Phobius"/>
    </source>
</evidence>
<dbReference type="GO" id="GO:0000329">
    <property type="term" value="C:fungal-type vacuole membrane"/>
    <property type="evidence" value="ECO:0007669"/>
    <property type="project" value="InterPro"/>
</dbReference>
<dbReference type="PANTHER" id="PTHR35895">
    <property type="entry name" value="CHROMOSOME 16, WHOLE GENOME SHOTGUN SEQUENCE"/>
    <property type="match status" value="1"/>
</dbReference>
<gene>
    <name evidence="4" type="ORF">TRICI_000497</name>
</gene>
<dbReference type="InterPro" id="IPR055011">
    <property type="entry name" value="Tag1_C"/>
</dbReference>
<evidence type="ECO:0000256" key="1">
    <source>
        <dbReference type="SAM" id="MobiDB-lite"/>
    </source>
</evidence>
<dbReference type="InterPro" id="IPR046368">
    <property type="entry name" value="Tag1"/>
</dbReference>
<keyword evidence="5" id="KW-1185">Reference proteome</keyword>
<evidence type="ECO:0000313" key="5">
    <source>
        <dbReference type="Proteomes" id="UP000761534"/>
    </source>
</evidence>
<evidence type="ECO:0000259" key="3">
    <source>
        <dbReference type="Pfam" id="PF22786"/>
    </source>
</evidence>
<keyword evidence="2" id="KW-0812">Transmembrane</keyword>
<dbReference type="EMBL" id="SWFS01000043">
    <property type="protein sequence ID" value="KAA8917342.1"/>
    <property type="molecule type" value="Genomic_DNA"/>
</dbReference>
<dbReference type="AlphaFoldDB" id="A0A642VD83"/>
<dbReference type="Proteomes" id="UP000761534">
    <property type="component" value="Unassembled WGS sequence"/>
</dbReference>
<dbReference type="PANTHER" id="PTHR35895:SF3">
    <property type="entry name" value="PRE-RRNA PROCESSING PROTEIN"/>
    <property type="match status" value="1"/>
</dbReference>
<dbReference type="Pfam" id="PF26174">
    <property type="entry name" value="LEA-2_1"/>
    <property type="match status" value="1"/>
</dbReference>
<dbReference type="OrthoDB" id="5596576at2759"/>
<feature type="domain" description="Tag1 C-terminal" evidence="3">
    <location>
        <begin position="444"/>
        <end position="551"/>
    </location>
</feature>
<name>A0A642VD83_9ASCO</name>
<dbReference type="VEuPathDB" id="FungiDB:TRICI_000497"/>
<comment type="caution">
    <text evidence="4">The sequence shown here is derived from an EMBL/GenBank/DDBJ whole genome shotgun (WGS) entry which is preliminary data.</text>
</comment>
<keyword evidence="2" id="KW-0472">Membrane</keyword>
<evidence type="ECO:0000313" key="4">
    <source>
        <dbReference type="EMBL" id="KAA8917342.1"/>
    </source>
</evidence>
<feature type="transmembrane region" description="Helical" evidence="2">
    <location>
        <begin position="57"/>
        <end position="78"/>
    </location>
</feature>
<keyword evidence="2" id="KW-1133">Transmembrane helix</keyword>
<reference evidence="4" key="1">
    <citation type="journal article" date="2019" name="G3 (Bethesda)">
        <title>Genome Assemblies of Two Rare Opportunistic Yeast Pathogens: Diutina rugosa (syn. Candida rugosa) and Trichomonascus ciferrii (syn. Candida ciferrii).</title>
        <authorList>
            <person name="Mixao V."/>
            <person name="Saus E."/>
            <person name="Hansen A.P."/>
            <person name="Lass-Florl C."/>
            <person name="Gabaldon T."/>
        </authorList>
    </citation>
    <scope>NUCLEOTIDE SEQUENCE</scope>
    <source>
        <strain evidence="4">CBS 4856</strain>
    </source>
</reference>
<organism evidence="4 5">
    <name type="scientific">Trichomonascus ciferrii</name>
    <dbReference type="NCBI Taxonomy" id="44093"/>
    <lineage>
        <taxon>Eukaryota</taxon>
        <taxon>Fungi</taxon>
        <taxon>Dikarya</taxon>
        <taxon>Ascomycota</taxon>
        <taxon>Saccharomycotina</taxon>
        <taxon>Dipodascomycetes</taxon>
        <taxon>Dipodascales</taxon>
        <taxon>Trichomonascaceae</taxon>
        <taxon>Trichomonascus</taxon>
        <taxon>Trichomonascus ciferrii complex</taxon>
    </lineage>
</organism>